<feature type="chain" id="PRO_5025579585" evidence="2">
    <location>
        <begin position="26"/>
        <end position="234"/>
    </location>
</feature>
<reference evidence="3" key="1">
    <citation type="submission" date="2019-12" db="EMBL/GenBank/DDBJ databases">
        <title>An insight into the sialome of adult female Ixodes ricinus ticks feeding for 6 days.</title>
        <authorList>
            <person name="Perner J."/>
            <person name="Ribeiro J.M.C."/>
        </authorList>
    </citation>
    <scope>NUCLEOTIDE SEQUENCE</scope>
    <source>
        <strain evidence="3">Semi-engorged</strain>
        <tissue evidence="3">Salivary glands</tissue>
    </source>
</reference>
<feature type="region of interest" description="Disordered" evidence="1">
    <location>
        <begin position="29"/>
        <end position="51"/>
    </location>
</feature>
<organism evidence="3">
    <name type="scientific">Ixodes ricinus</name>
    <name type="common">Common tick</name>
    <name type="synonym">Acarus ricinus</name>
    <dbReference type="NCBI Taxonomy" id="34613"/>
    <lineage>
        <taxon>Eukaryota</taxon>
        <taxon>Metazoa</taxon>
        <taxon>Ecdysozoa</taxon>
        <taxon>Arthropoda</taxon>
        <taxon>Chelicerata</taxon>
        <taxon>Arachnida</taxon>
        <taxon>Acari</taxon>
        <taxon>Parasitiformes</taxon>
        <taxon>Ixodida</taxon>
        <taxon>Ixodoidea</taxon>
        <taxon>Ixodidae</taxon>
        <taxon>Ixodinae</taxon>
        <taxon>Ixodes</taxon>
    </lineage>
</organism>
<evidence type="ECO:0000256" key="1">
    <source>
        <dbReference type="SAM" id="MobiDB-lite"/>
    </source>
</evidence>
<feature type="signal peptide" evidence="2">
    <location>
        <begin position="1"/>
        <end position="25"/>
    </location>
</feature>
<feature type="compositionally biased region" description="Basic residues" evidence="1">
    <location>
        <begin position="42"/>
        <end position="51"/>
    </location>
</feature>
<keyword evidence="2" id="KW-0732">Signal</keyword>
<proteinExistence type="predicted"/>
<evidence type="ECO:0000313" key="3">
    <source>
        <dbReference type="EMBL" id="MXU96896.1"/>
    </source>
</evidence>
<sequence>MLRRRRLAPRIVVRILVPLLGAAAAAPRLSPARDDGRDGLRRQRRNGSRRRDRWRRHGGVFRHLELLRGWRDMQPVGVFVRGVLGRGRDGNCRLGRQDGFVRLRLCDCSGVGRLFCAWLDCNRLLDGLVWSLDGSQDLLGHCLLDDHAFGRRRLGGKEVLGRHLGLPGGRDNRLRLHRHAFLAGTGRLCNLGRNLLNELGLRTRLGLCGSGRAQIQSRLGGRRVLNWSGGRLNS</sequence>
<evidence type="ECO:0000256" key="2">
    <source>
        <dbReference type="SAM" id="SignalP"/>
    </source>
</evidence>
<accession>A0A6B0V515</accession>
<dbReference type="EMBL" id="GIFC01014813">
    <property type="protein sequence ID" value="MXU96896.1"/>
    <property type="molecule type" value="Transcribed_RNA"/>
</dbReference>
<name>A0A6B0V515_IXORI</name>
<protein>
    <submittedName>
        <fullName evidence="3">Putative secreted protein</fullName>
    </submittedName>
</protein>
<feature type="compositionally biased region" description="Basic and acidic residues" evidence="1">
    <location>
        <begin position="31"/>
        <end position="41"/>
    </location>
</feature>
<dbReference type="AlphaFoldDB" id="A0A6B0V515"/>